<dbReference type="RefSeq" id="WP_397059751.1">
    <property type="nucleotide sequence ID" value="NZ_JBIRYL010000001.1"/>
</dbReference>
<dbReference type="InterPro" id="IPR002347">
    <property type="entry name" value="SDR_fam"/>
</dbReference>
<dbReference type="Proteomes" id="UP001611494">
    <property type="component" value="Unassembled WGS sequence"/>
</dbReference>
<reference evidence="3 4" key="1">
    <citation type="submission" date="2024-10" db="EMBL/GenBank/DDBJ databases">
        <title>The Natural Products Discovery Center: Release of the First 8490 Sequenced Strains for Exploring Actinobacteria Biosynthetic Diversity.</title>
        <authorList>
            <person name="Kalkreuter E."/>
            <person name="Kautsar S.A."/>
            <person name="Yang D."/>
            <person name="Bader C.D."/>
            <person name="Teijaro C.N."/>
            <person name="Fluegel L."/>
            <person name="Davis C.M."/>
            <person name="Simpson J.R."/>
            <person name="Lauterbach L."/>
            <person name="Steele A.D."/>
            <person name="Gui C."/>
            <person name="Meng S."/>
            <person name="Li G."/>
            <person name="Viehrig K."/>
            <person name="Ye F."/>
            <person name="Su P."/>
            <person name="Kiefer A.F."/>
            <person name="Nichols A."/>
            <person name="Cepeda A.J."/>
            <person name="Yan W."/>
            <person name="Fan B."/>
            <person name="Jiang Y."/>
            <person name="Adhikari A."/>
            <person name="Zheng C.-J."/>
            <person name="Schuster L."/>
            <person name="Cowan T.M."/>
            <person name="Smanski M.J."/>
            <person name="Chevrette M.G."/>
            <person name="De Carvalho L.P.S."/>
            <person name="Shen B."/>
        </authorList>
    </citation>
    <scope>NUCLEOTIDE SEQUENCE [LARGE SCALE GENOMIC DNA]</scope>
    <source>
        <strain evidence="3 4">NPDC019377</strain>
    </source>
</reference>
<evidence type="ECO:0000313" key="4">
    <source>
        <dbReference type="Proteomes" id="UP001611494"/>
    </source>
</evidence>
<comment type="similarity">
    <text evidence="2">Belongs to the short-chain dehydrogenases/reductases (SDR) family.</text>
</comment>
<name>A0ABW7VT06_9NOCA</name>
<proteinExistence type="inferred from homology"/>
<dbReference type="NCBIfam" id="NF004846">
    <property type="entry name" value="PRK06197.1"/>
    <property type="match status" value="1"/>
</dbReference>
<dbReference type="PANTHER" id="PTHR43157:SF31">
    <property type="entry name" value="PHOSPHATIDYLINOSITOL-GLYCAN BIOSYNTHESIS CLASS F PROTEIN"/>
    <property type="match status" value="1"/>
</dbReference>
<dbReference type="PRINTS" id="PR00081">
    <property type="entry name" value="GDHRDH"/>
</dbReference>
<dbReference type="PANTHER" id="PTHR43157">
    <property type="entry name" value="PHOSPHATIDYLINOSITOL-GLYCAN BIOSYNTHESIS CLASS F PROTEIN-RELATED"/>
    <property type="match status" value="1"/>
</dbReference>
<dbReference type="PRINTS" id="PR00080">
    <property type="entry name" value="SDRFAMILY"/>
</dbReference>
<evidence type="ECO:0000256" key="2">
    <source>
        <dbReference type="RuleBase" id="RU000363"/>
    </source>
</evidence>
<dbReference type="CDD" id="cd05327">
    <property type="entry name" value="retinol-DH_like_SDR_c_like"/>
    <property type="match status" value="1"/>
</dbReference>
<accession>A0ABW7VT06</accession>
<keyword evidence="1" id="KW-0560">Oxidoreductase</keyword>
<comment type="caution">
    <text evidence="3">The sequence shown here is derived from an EMBL/GenBank/DDBJ whole genome shotgun (WGS) entry which is preliminary data.</text>
</comment>
<gene>
    <name evidence="3" type="ORF">ACH49Z_04545</name>
</gene>
<dbReference type="Pfam" id="PF00106">
    <property type="entry name" value="adh_short"/>
    <property type="match status" value="1"/>
</dbReference>
<sequence>MGAETMWTEADIPDLGDRIAVVTGANTGLGFETARALAEHGATVVLACRDPERAAAAADRITAAAPLARIDRVPLDLASLGSVRTAAELIRDRYSHLDLLINNAGVTGLTGVTEDGFEAQFGINHLGHFALTGLLLDRLVAAPAARVVTVSSIGHRFGRIDAADPAAPSGNAYGKSKLANLLFTYELARRLTGTAATALAAHPGGASTEVFRYSSVAFRLPNLAIARLFGRTPAMGALPTLRAATDPLAVGGDYYGPTGLFEIRGYPDRVRSSAHAHDRHRQASLWSASEELTGVRFAVSGTSGT</sequence>
<evidence type="ECO:0000256" key="1">
    <source>
        <dbReference type="ARBA" id="ARBA00023002"/>
    </source>
</evidence>
<organism evidence="3 4">
    <name type="scientific">Nocardia testacea</name>
    <dbReference type="NCBI Taxonomy" id="248551"/>
    <lineage>
        <taxon>Bacteria</taxon>
        <taxon>Bacillati</taxon>
        <taxon>Actinomycetota</taxon>
        <taxon>Actinomycetes</taxon>
        <taxon>Mycobacteriales</taxon>
        <taxon>Nocardiaceae</taxon>
        <taxon>Nocardia</taxon>
    </lineage>
</organism>
<dbReference type="EMBL" id="JBIRYL010000001">
    <property type="protein sequence ID" value="MFI2229100.1"/>
    <property type="molecule type" value="Genomic_DNA"/>
</dbReference>
<dbReference type="SUPFAM" id="SSF51735">
    <property type="entry name" value="NAD(P)-binding Rossmann-fold domains"/>
    <property type="match status" value="1"/>
</dbReference>
<dbReference type="Gene3D" id="3.40.50.720">
    <property type="entry name" value="NAD(P)-binding Rossmann-like Domain"/>
    <property type="match status" value="1"/>
</dbReference>
<keyword evidence="4" id="KW-1185">Reference proteome</keyword>
<protein>
    <submittedName>
        <fullName evidence="3">Oxidoreductase</fullName>
    </submittedName>
</protein>
<evidence type="ECO:0000313" key="3">
    <source>
        <dbReference type="EMBL" id="MFI2229100.1"/>
    </source>
</evidence>
<dbReference type="InterPro" id="IPR036291">
    <property type="entry name" value="NAD(P)-bd_dom_sf"/>
</dbReference>